<evidence type="ECO:0000256" key="1">
    <source>
        <dbReference type="SAM" id="MobiDB-lite"/>
    </source>
</evidence>
<feature type="region of interest" description="Disordered" evidence="1">
    <location>
        <begin position="1"/>
        <end position="60"/>
    </location>
</feature>
<dbReference type="Proteomes" id="UP000782312">
    <property type="component" value="Unassembled WGS sequence"/>
</dbReference>
<sequence>MGEGAGRRKPAEGSGPEKDALLDGLEAEDGKPGGGPAWAGARRSGRPCRPEDASPSLKPG</sequence>
<feature type="compositionally biased region" description="Basic and acidic residues" evidence="1">
    <location>
        <begin position="1"/>
        <end position="21"/>
    </location>
</feature>
<proteinExistence type="predicted"/>
<gene>
    <name evidence="2" type="ORF">HYZ11_01325</name>
</gene>
<evidence type="ECO:0000313" key="2">
    <source>
        <dbReference type="EMBL" id="MBI3126230.1"/>
    </source>
</evidence>
<dbReference type="AlphaFoldDB" id="A0A932HXM5"/>
<dbReference type="EMBL" id="JACPUR010000001">
    <property type="protein sequence ID" value="MBI3126230.1"/>
    <property type="molecule type" value="Genomic_DNA"/>
</dbReference>
<name>A0A932HXM5_UNCTE</name>
<reference evidence="2" key="1">
    <citation type="submission" date="2020-07" db="EMBL/GenBank/DDBJ databases">
        <title>Huge and variable diversity of episymbiotic CPR bacteria and DPANN archaea in groundwater ecosystems.</title>
        <authorList>
            <person name="He C.Y."/>
            <person name="Keren R."/>
            <person name="Whittaker M."/>
            <person name="Farag I.F."/>
            <person name="Doudna J."/>
            <person name="Cate J.H.D."/>
            <person name="Banfield J.F."/>
        </authorList>
    </citation>
    <scope>NUCLEOTIDE SEQUENCE</scope>
    <source>
        <strain evidence="2">NC_groundwater_763_Ag_S-0.2um_68_21</strain>
    </source>
</reference>
<protein>
    <submittedName>
        <fullName evidence="2">Uncharacterized protein</fullName>
    </submittedName>
</protein>
<accession>A0A932HXM5</accession>
<evidence type="ECO:0000313" key="3">
    <source>
        <dbReference type="Proteomes" id="UP000782312"/>
    </source>
</evidence>
<organism evidence="2 3">
    <name type="scientific">Tectimicrobiota bacterium</name>
    <dbReference type="NCBI Taxonomy" id="2528274"/>
    <lineage>
        <taxon>Bacteria</taxon>
        <taxon>Pseudomonadati</taxon>
        <taxon>Nitrospinota/Tectimicrobiota group</taxon>
        <taxon>Candidatus Tectimicrobiota</taxon>
    </lineage>
</organism>
<comment type="caution">
    <text evidence="2">The sequence shown here is derived from an EMBL/GenBank/DDBJ whole genome shotgun (WGS) entry which is preliminary data.</text>
</comment>